<accession>A0A7I8D2J5</accession>
<reference evidence="4" key="1">
    <citation type="submission" date="2020-07" db="EMBL/GenBank/DDBJ databases">
        <title>Complete genome sequencing of Clostridia bacterium strain 12CBH8.</title>
        <authorList>
            <person name="Sakamoto M."/>
            <person name="Murakami T."/>
            <person name="Mori H."/>
        </authorList>
    </citation>
    <scope>NUCLEOTIDE SEQUENCE [LARGE SCALE GENOMIC DNA]</scope>
    <source>
        <strain evidence="4">12CBH8</strain>
    </source>
</reference>
<protein>
    <recommendedName>
        <fullName evidence="2">HMA domain-containing protein</fullName>
    </recommendedName>
</protein>
<keyword evidence="4" id="KW-1185">Reference proteome</keyword>
<sequence length="127" mass="13938">MSTVIIVVVLAALCIFTVYKYVKKLRYGGGCCGEHEPAEKKVKVEDRDKSHYPYTVTLTIDGMTCGNCARRVENALNRLDGVWATVDLGAAQAKLLLKKQPEEAVLRQAVRDAGYAVTAIRQGDGQH</sequence>
<dbReference type="RefSeq" id="WP_090265156.1">
    <property type="nucleotide sequence ID" value="NZ_AP023321.1"/>
</dbReference>
<gene>
    <name evidence="3" type="ORF">C12CBH8_05710</name>
</gene>
<dbReference type="SUPFAM" id="SSF55008">
    <property type="entry name" value="HMA, heavy metal-associated domain"/>
    <property type="match status" value="1"/>
</dbReference>
<dbReference type="KEGG" id="sman:C12CBH8_05710"/>
<dbReference type="Gene3D" id="3.30.70.100">
    <property type="match status" value="1"/>
</dbReference>
<evidence type="ECO:0000313" key="3">
    <source>
        <dbReference type="EMBL" id="BCI59932.1"/>
    </source>
</evidence>
<keyword evidence="1" id="KW-0479">Metal-binding</keyword>
<dbReference type="Proteomes" id="UP000593890">
    <property type="component" value="Chromosome"/>
</dbReference>
<proteinExistence type="predicted"/>
<feature type="domain" description="HMA" evidence="2">
    <location>
        <begin position="54"/>
        <end position="118"/>
    </location>
</feature>
<dbReference type="InterPro" id="IPR017969">
    <property type="entry name" value="Heavy-metal-associated_CS"/>
</dbReference>
<evidence type="ECO:0000259" key="2">
    <source>
        <dbReference type="PROSITE" id="PS50846"/>
    </source>
</evidence>
<dbReference type="InterPro" id="IPR006121">
    <property type="entry name" value="HMA_dom"/>
</dbReference>
<evidence type="ECO:0000256" key="1">
    <source>
        <dbReference type="ARBA" id="ARBA00022723"/>
    </source>
</evidence>
<dbReference type="EMBL" id="AP023321">
    <property type="protein sequence ID" value="BCI59932.1"/>
    <property type="molecule type" value="Genomic_DNA"/>
</dbReference>
<dbReference type="Pfam" id="PF00403">
    <property type="entry name" value="HMA"/>
    <property type="match status" value="1"/>
</dbReference>
<dbReference type="CDD" id="cd00371">
    <property type="entry name" value="HMA"/>
    <property type="match status" value="1"/>
</dbReference>
<dbReference type="PROSITE" id="PS50846">
    <property type="entry name" value="HMA_2"/>
    <property type="match status" value="1"/>
</dbReference>
<dbReference type="InterPro" id="IPR036163">
    <property type="entry name" value="HMA_dom_sf"/>
</dbReference>
<dbReference type="GO" id="GO:0046872">
    <property type="term" value="F:metal ion binding"/>
    <property type="evidence" value="ECO:0007669"/>
    <property type="project" value="UniProtKB-KW"/>
</dbReference>
<name>A0A7I8D2J5_9FIRM</name>
<dbReference type="PROSITE" id="PS01047">
    <property type="entry name" value="HMA_1"/>
    <property type="match status" value="1"/>
</dbReference>
<organism evidence="3 4">
    <name type="scientific">Solibaculum mannosilyticum</name>
    <dbReference type="NCBI Taxonomy" id="2780922"/>
    <lineage>
        <taxon>Bacteria</taxon>
        <taxon>Bacillati</taxon>
        <taxon>Bacillota</taxon>
        <taxon>Clostridia</taxon>
        <taxon>Eubacteriales</taxon>
        <taxon>Oscillospiraceae</taxon>
        <taxon>Solibaculum</taxon>
    </lineage>
</organism>
<dbReference type="AlphaFoldDB" id="A0A7I8D2J5"/>
<evidence type="ECO:0000313" key="4">
    <source>
        <dbReference type="Proteomes" id="UP000593890"/>
    </source>
</evidence>